<feature type="compositionally biased region" description="Basic residues" evidence="1">
    <location>
        <begin position="611"/>
        <end position="620"/>
    </location>
</feature>
<feature type="region of interest" description="Disordered" evidence="1">
    <location>
        <begin position="417"/>
        <end position="438"/>
    </location>
</feature>
<feature type="compositionally biased region" description="Polar residues" evidence="1">
    <location>
        <begin position="72"/>
        <end position="85"/>
    </location>
</feature>
<feature type="compositionally biased region" description="Basic and acidic residues" evidence="1">
    <location>
        <begin position="718"/>
        <end position="738"/>
    </location>
</feature>
<feature type="region of interest" description="Disordered" evidence="1">
    <location>
        <begin position="46"/>
        <end position="85"/>
    </location>
</feature>
<evidence type="ECO:0000256" key="2">
    <source>
        <dbReference type="SAM" id="SignalP"/>
    </source>
</evidence>
<feature type="compositionally biased region" description="Basic and acidic residues" evidence="1">
    <location>
        <begin position="693"/>
        <end position="706"/>
    </location>
</feature>
<evidence type="ECO:0000256" key="1">
    <source>
        <dbReference type="SAM" id="MobiDB-lite"/>
    </source>
</evidence>
<feature type="compositionally biased region" description="Polar residues" evidence="1">
    <location>
        <begin position="707"/>
        <end position="716"/>
    </location>
</feature>
<feature type="compositionally biased region" description="Basic and acidic residues" evidence="1">
    <location>
        <begin position="46"/>
        <end position="61"/>
    </location>
</feature>
<dbReference type="EMBL" id="JASPKZ010007572">
    <property type="protein sequence ID" value="KAJ9583531.1"/>
    <property type="molecule type" value="Genomic_DNA"/>
</dbReference>
<feature type="region of interest" description="Disordered" evidence="1">
    <location>
        <begin position="693"/>
        <end position="763"/>
    </location>
</feature>
<evidence type="ECO:0000313" key="4">
    <source>
        <dbReference type="Proteomes" id="UP001233999"/>
    </source>
</evidence>
<feature type="compositionally biased region" description="Basic and acidic residues" evidence="1">
    <location>
        <begin position="574"/>
        <end position="610"/>
    </location>
</feature>
<gene>
    <name evidence="3" type="ORF">L9F63_022125</name>
</gene>
<reference evidence="3" key="1">
    <citation type="journal article" date="2023" name="IScience">
        <title>Live-bearing cockroach genome reveals convergent evolutionary mechanisms linked to viviparity in insects and beyond.</title>
        <authorList>
            <person name="Fouks B."/>
            <person name="Harrison M.C."/>
            <person name="Mikhailova A.A."/>
            <person name="Marchal E."/>
            <person name="English S."/>
            <person name="Carruthers M."/>
            <person name="Jennings E.C."/>
            <person name="Chiamaka E.L."/>
            <person name="Frigard R.A."/>
            <person name="Pippel M."/>
            <person name="Attardo G.M."/>
            <person name="Benoit J.B."/>
            <person name="Bornberg-Bauer E."/>
            <person name="Tobe S.S."/>
        </authorList>
    </citation>
    <scope>NUCLEOTIDE SEQUENCE</scope>
    <source>
        <strain evidence="3">Stay&amp;Tobe</strain>
    </source>
</reference>
<feature type="compositionally biased region" description="Basic and acidic residues" evidence="1">
    <location>
        <begin position="654"/>
        <end position="667"/>
    </location>
</feature>
<feature type="signal peptide" evidence="2">
    <location>
        <begin position="1"/>
        <end position="19"/>
    </location>
</feature>
<feature type="chain" id="PRO_5042068490" evidence="2">
    <location>
        <begin position="20"/>
        <end position="852"/>
    </location>
</feature>
<proteinExistence type="predicted"/>
<protein>
    <submittedName>
        <fullName evidence="3">Uncharacterized protein</fullName>
    </submittedName>
</protein>
<feature type="region of interest" description="Disordered" evidence="1">
    <location>
        <begin position="574"/>
        <end position="672"/>
    </location>
</feature>
<sequence length="852" mass="97273">MGLLLSVLVVCVGVLEVIACVRHFQDGYLPLWTPHCAVTSGYAKTHDRWRNKPSDSHDFRSGNDVSGALNHAQDQSSETFLQPSSSVENGYTVKHDFENTSIKQHRQNKFIVFSDDTSPIFNDENRIQDLQGTDISPSLENEEYNLSETTDSQKYLLLNTTWSNNETVLESDKVTSNIIGEKQSSIGSDGYAIHQVCDKEIIPITPLKSETSENLQYLSESVAESIKDSSDERLSKNVSVLQEEIISQLPSIERASQDAFIHDIEESLRETKTSVDEDRVSYKNPELQTDLTSEQFESLIENDSVKRIRGRETMCPKNLEENDLSNIITNNKIEFAYDNEQSVSAVDFQDIEHNGESTPQLNQEYVPLTSIEVKYEVPSDDTKEETNVESRLPDNTSQEIEDIVTKNNSADTSIFEHENRPRQEVEEISKPGKDIEKTKDIGTTLSLHEDKSGNQPDISKPSSEFEPVLLVTEGEESAITNRIEDIAESRLDYQTTSTELIPKNEEIGQESQKSKADISWPTFFPGAPVIKRPSVSFATPEAVFTNEDQELLRQYAEEAVDITPCIKKSEEIRNVADTKDRTPSSTEDKSLESLETSERRNDFSRKELQLQRKKSFKQKRYSSATELSTRDEEAEDRSFSENKPNIDALLLETSKTKQEDTKVKKISDVSNIPVIEEKELEIQRDRVVSFKEETTEVNEKGGELQKESNQQTESNATKLEHEETKEERRSETDMKRGEEEEEESSSYSVSEEQTSSQQKSPAKEAFWVRDDDDDDFTHFYINFSFYFSIYKFCTAPWTSDVEVQMQFTTTERKVRKVKKTSKRRESTDNDVTITEVEKENHITNDHGDIYCP</sequence>
<dbReference type="AlphaFoldDB" id="A0AAD7ZND3"/>
<accession>A0AAD7ZND3</accession>
<dbReference type="Proteomes" id="UP001233999">
    <property type="component" value="Unassembled WGS sequence"/>
</dbReference>
<keyword evidence="4" id="KW-1185">Reference proteome</keyword>
<reference evidence="3" key="2">
    <citation type="submission" date="2023-05" db="EMBL/GenBank/DDBJ databases">
        <authorList>
            <person name="Fouks B."/>
        </authorList>
    </citation>
    <scope>NUCLEOTIDE SEQUENCE</scope>
    <source>
        <strain evidence="3">Stay&amp;Tobe</strain>
        <tissue evidence="3">Testes</tissue>
    </source>
</reference>
<name>A0AAD7ZND3_DIPPU</name>
<comment type="caution">
    <text evidence="3">The sequence shown here is derived from an EMBL/GenBank/DDBJ whole genome shotgun (WGS) entry which is preliminary data.</text>
</comment>
<feature type="compositionally biased region" description="Basic and acidic residues" evidence="1">
    <location>
        <begin position="628"/>
        <end position="640"/>
    </location>
</feature>
<evidence type="ECO:0000313" key="3">
    <source>
        <dbReference type="EMBL" id="KAJ9583531.1"/>
    </source>
</evidence>
<keyword evidence="2" id="KW-0732">Signal</keyword>
<feature type="non-terminal residue" evidence="3">
    <location>
        <position position="1"/>
    </location>
</feature>
<feature type="compositionally biased region" description="Low complexity" evidence="1">
    <location>
        <begin position="745"/>
        <end position="760"/>
    </location>
</feature>
<organism evidence="3 4">
    <name type="scientific">Diploptera punctata</name>
    <name type="common">Pacific beetle cockroach</name>
    <dbReference type="NCBI Taxonomy" id="6984"/>
    <lineage>
        <taxon>Eukaryota</taxon>
        <taxon>Metazoa</taxon>
        <taxon>Ecdysozoa</taxon>
        <taxon>Arthropoda</taxon>
        <taxon>Hexapoda</taxon>
        <taxon>Insecta</taxon>
        <taxon>Pterygota</taxon>
        <taxon>Neoptera</taxon>
        <taxon>Polyneoptera</taxon>
        <taxon>Dictyoptera</taxon>
        <taxon>Blattodea</taxon>
        <taxon>Blaberoidea</taxon>
        <taxon>Blaberidae</taxon>
        <taxon>Diplopterinae</taxon>
        <taxon>Diploptera</taxon>
    </lineage>
</organism>